<evidence type="ECO:0000313" key="1">
    <source>
        <dbReference type="EMBL" id="MBG6135184.1"/>
    </source>
</evidence>
<accession>A0A8J7KGQ8</accession>
<protein>
    <recommendedName>
        <fullName evidence="3">PRC-barrel domain-containing protein</fullName>
    </recommendedName>
</protein>
<dbReference type="Proteomes" id="UP000622552">
    <property type="component" value="Unassembled WGS sequence"/>
</dbReference>
<organism evidence="1 2">
    <name type="scientific">Longispora fulva</name>
    <dbReference type="NCBI Taxonomy" id="619741"/>
    <lineage>
        <taxon>Bacteria</taxon>
        <taxon>Bacillati</taxon>
        <taxon>Actinomycetota</taxon>
        <taxon>Actinomycetes</taxon>
        <taxon>Micromonosporales</taxon>
        <taxon>Micromonosporaceae</taxon>
        <taxon>Longispora</taxon>
    </lineage>
</organism>
<dbReference type="AlphaFoldDB" id="A0A8J7KGQ8"/>
<dbReference type="EMBL" id="JADOUF010000001">
    <property type="protein sequence ID" value="MBG6135184.1"/>
    <property type="molecule type" value="Genomic_DNA"/>
</dbReference>
<name>A0A8J7KGQ8_9ACTN</name>
<comment type="caution">
    <text evidence="1">The sequence shown here is derived from an EMBL/GenBank/DDBJ whole genome shotgun (WGS) entry which is preliminary data.</text>
</comment>
<evidence type="ECO:0000313" key="2">
    <source>
        <dbReference type="Proteomes" id="UP000622552"/>
    </source>
</evidence>
<gene>
    <name evidence="1" type="ORF">IW245_001378</name>
</gene>
<reference evidence="1" key="1">
    <citation type="submission" date="2020-11" db="EMBL/GenBank/DDBJ databases">
        <title>Sequencing the genomes of 1000 actinobacteria strains.</title>
        <authorList>
            <person name="Klenk H.-P."/>
        </authorList>
    </citation>
    <scope>NUCLEOTIDE SEQUENCE</scope>
    <source>
        <strain evidence="1">DSM 45356</strain>
    </source>
</reference>
<proteinExistence type="predicted"/>
<dbReference type="SUPFAM" id="SSF50346">
    <property type="entry name" value="PRC-barrel domain"/>
    <property type="match status" value="1"/>
</dbReference>
<evidence type="ECO:0008006" key="3">
    <source>
        <dbReference type="Google" id="ProtNLM"/>
    </source>
</evidence>
<sequence length="73" mass="7928">MADTEYEGPLRELIGFEVTGRDGARGRVDDATGDFGPYLLVVRVADENVVIPADAITAVDPEARQVRVTPRDI</sequence>
<dbReference type="InterPro" id="IPR011033">
    <property type="entry name" value="PRC_barrel-like_sf"/>
</dbReference>
<keyword evidence="2" id="KW-1185">Reference proteome</keyword>
<dbReference type="RefSeq" id="WP_197002332.1">
    <property type="nucleotide sequence ID" value="NZ_BONS01000003.1"/>
</dbReference>